<dbReference type="InterPro" id="IPR000477">
    <property type="entry name" value="RT_dom"/>
</dbReference>
<feature type="compositionally biased region" description="Low complexity" evidence="7">
    <location>
        <begin position="48"/>
        <end position="57"/>
    </location>
</feature>
<evidence type="ECO:0000256" key="2">
    <source>
        <dbReference type="ARBA" id="ARBA00022695"/>
    </source>
</evidence>
<dbReference type="InterPro" id="IPR041373">
    <property type="entry name" value="RT_RNaseH"/>
</dbReference>
<dbReference type="Pfam" id="PF00078">
    <property type="entry name" value="RVT_1"/>
    <property type="match status" value="1"/>
</dbReference>
<dbReference type="EMBL" id="JARQWQ010000126">
    <property type="protein sequence ID" value="KAK2549407.1"/>
    <property type="molecule type" value="Genomic_DNA"/>
</dbReference>
<dbReference type="Pfam" id="PF17917">
    <property type="entry name" value="RT_RNaseH"/>
    <property type="match status" value="1"/>
</dbReference>
<dbReference type="Proteomes" id="UP001249851">
    <property type="component" value="Unassembled WGS sequence"/>
</dbReference>
<proteinExistence type="predicted"/>
<dbReference type="GO" id="GO:0003964">
    <property type="term" value="F:RNA-directed DNA polymerase activity"/>
    <property type="evidence" value="ECO:0007669"/>
    <property type="project" value="UniProtKB-KW"/>
</dbReference>
<dbReference type="SUPFAM" id="SSF56672">
    <property type="entry name" value="DNA/RNA polymerases"/>
    <property type="match status" value="1"/>
</dbReference>
<evidence type="ECO:0000256" key="4">
    <source>
        <dbReference type="ARBA" id="ARBA00022759"/>
    </source>
</evidence>
<dbReference type="GO" id="GO:0016787">
    <property type="term" value="F:hydrolase activity"/>
    <property type="evidence" value="ECO:0007669"/>
    <property type="project" value="UniProtKB-KW"/>
</dbReference>
<dbReference type="Gene3D" id="3.30.70.270">
    <property type="match status" value="1"/>
</dbReference>
<feature type="region of interest" description="Disordered" evidence="7">
    <location>
        <begin position="37"/>
        <end position="71"/>
    </location>
</feature>
<dbReference type="PANTHER" id="PTHR37984:SF11">
    <property type="entry name" value="INTEGRASE CATALYTIC DOMAIN-CONTAINING PROTEIN"/>
    <property type="match status" value="1"/>
</dbReference>
<dbReference type="InterPro" id="IPR043502">
    <property type="entry name" value="DNA/RNA_pol_sf"/>
</dbReference>
<comment type="caution">
    <text evidence="9">The sequence shown here is derived from an EMBL/GenBank/DDBJ whole genome shotgun (WGS) entry which is preliminary data.</text>
</comment>
<evidence type="ECO:0000259" key="8">
    <source>
        <dbReference type="PROSITE" id="PS50878"/>
    </source>
</evidence>
<keyword evidence="10" id="KW-1185">Reference proteome</keyword>
<evidence type="ECO:0000313" key="10">
    <source>
        <dbReference type="Proteomes" id="UP001249851"/>
    </source>
</evidence>
<protein>
    <recommendedName>
        <fullName evidence="8">Reverse transcriptase domain-containing protein</fullName>
    </recommendedName>
</protein>
<dbReference type="PANTHER" id="PTHR37984">
    <property type="entry name" value="PROTEIN CBG26694"/>
    <property type="match status" value="1"/>
</dbReference>
<dbReference type="Gene3D" id="3.10.10.10">
    <property type="entry name" value="HIV Type 1 Reverse Transcriptase, subunit A, domain 1"/>
    <property type="match status" value="1"/>
</dbReference>
<gene>
    <name evidence="9" type="ORF">P5673_030079</name>
</gene>
<organism evidence="9 10">
    <name type="scientific">Acropora cervicornis</name>
    <name type="common">Staghorn coral</name>
    <dbReference type="NCBI Taxonomy" id="6130"/>
    <lineage>
        <taxon>Eukaryota</taxon>
        <taxon>Metazoa</taxon>
        <taxon>Cnidaria</taxon>
        <taxon>Anthozoa</taxon>
        <taxon>Hexacorallia</taxon>
        <taxon>Scleractinia</taxon>
        <taxon>Astrocoeniina</taxon>
        <taxon>Acroporidae</taxon>
        <taxon>Acropora</taxon>
    </lineage>
</organism>
<feature type="domain" description="Reverse transcriptase" evidence="8">
    <location>
        <begin position="107"/>
        <end position="286"/>
    </location>
</feature>
<accession>A0AAD9UTS4</accession>
<dbReference type="CDD" id="cd01647">
    <property type="entry name" value="RT_LTR"/>
    <property type="match status" value="1"/>
</dbReference>
<dbReference type="InterPro" id="IPR050951">
    <property type="entry name" value="Retrovirus_Pol_polyprotein"/>
</dbReference>
<keyword evidence="5" id="KW-0378">Hydrolase</keyword>
<dbReference type="AlphaFoldDB" id="A0AAD9UTS4"/>
<evidence type="ECO:0000256" key="3">
    <source>
        <dbReference type="ARBA" id="ARBA00022722"/>
    </source>
</evidence>
<evidence type="ECO:0000256" key="1">
    <source>
        <dbReference type="ARBA" id="ARBA00022679"/>
    </source>
</evidence>
<evidence type="ECO:0000256" key="5">
    <source>
        <dbReference type="ARBA" id="ARBA00022801"/>
    </source>
</evidence>
<name>A0AAD9UTS4_ACRCE</name>
<dbReference type="GO" id="GO:0004519">
    <property type="term" value="F:endonuclease activity"/>
    <property type="evidence" value="ECO:0007669"/>
    <property type="project" value="UniProtKB-KW"/>
</dbReference>
<dbReference type="PROSITE" id="PS50878">
    <property type="entry name" value="RT_POL"/>
    <property type="match status" value="1"/>
</dbReference>
<reference evidence="9" key="2">
    <citation type="journal article" date="2023" name="Science">
        <title>Genomic signatures of disease resistance in endangered staghorn corals.</title>
        <authorList>
            <person name="Vollmer S.V."/>
            <person name="Selwyn J.D."/>
            <person name="Despard B.A."/>
            <person name="Roesel C.L."/>
        </authorList>
    </citation>
    <scope>NUCLEOTIDE SEQUENCE</scope>
    <source>
        <strain evidence="9">K2</strain>
    </source>
</reference>
<keyword evidence="1" id="KW-0808">Transferase</keyword>
<keyword evidence="4" id="KW-0255">Endonuclease</keyword>
<sequence length="573" mass="65100">MSCGKLNHFAKVCRSKSINRSKSSRTRKHLKGKHCARLVDNKGPSDGETLTSATAESDSSEEYTFTTSAQEPRQPKLYFRPVAQPHPRIPFHVRRQVEDKLRQLESEDIIERAEGLTVWVSPIVVVPKPSKPNEIRIYVDMRSLNQAFIRERHVIPTIDDVVSDLNGCKVFSKIDLNQGYHQIPIHSDSRQFTTFSTQVGLFRYKRLKFGLSCSAEVFQKNVSDTLNGIPCVKNISDDIYVGGANKDTHDYHLNQVFHRLHENGLTINLPKCQFRVPTMLFFGRVFSEKVKRFHLFVYGKEFKVITDHKALVSLFNNPSSKPSARIKRWLLELKWYRFTVEYRPSASNPADYASRHPVGDPESHSYDVESEEHISFVARNATPKAVTSFEIESATAKDSMLRAAMSAVKSGYWYKASPPISLSELSRYEQVKEQLTCTDTVLLKSDRLVIPATLQERIVDIAREGHLGIVVEFSLLCCTSMAHAKILRYGRKQFPRMRRSAAGWRFPSLRGGGWDKKGGSVATSRGMNAKQGDYKCGDRINTLPNTHGYYDGLWRKSVLIYASHVAISAQSYQ</sequence>
<reference evidence="9" key="1">
    <citation type="journal article" date="2023" name="G3 (Bethesda)">
        <title>Whole genome assembly and annotation of the endangered Caribbean coral Acropora cervicornis.</title>
        <authorList>
            <person name="Selwyn J.D."/>
            <person name="Vollmer S.V."/>
        </authorList>
    </citation>
    <scope>NUCLEOTIDE SEQUENCE</scope>
    <source>
        <strain evidence="9">K2</strain>
    </source>
</reference>
<evidence type="ECO:0000256" key="6">
    <source>
        <dbReference type="ARBA" id="ARBA00022918"/>
    </source>
</evidence>
<dbReference type="InterPro" id="IPR043128">
    <property type="entry name" value="Rev_trsase/Diguanyl_cyclase"/>
</dbReference>
<evidence type="ECO:0000256" key="7">
    <source>
        <dbReference type="SAM" id="MobiDB-lite"/>
    </source>
</evidence>
<keyword evidence="6" id="KW-0695">RNA-directed DNA polymerase</keyword>
<evidence type="ECO:0000313" key="9">
    <source>
        <dbReference type="EMBL" id="KAK2549407.1"/>
    </source>
</evidence>
<keyword evidence="2" id="KW-0548">Nucleotidyltransferase</keyword>
<keyword evidence="3" id="KW-0540">Nuclease</keyword>